<dbReference type="AlphaFoldDB" id="A0A7G9YYM0"/>
<name>A0A7G9YYM0_9EURY</name>
<proteinExistence type="predicted"/>
<evidence type="ECO:0008006" key="2">
    <source>
        <dbReference type="Google" id="ProtNLM"/>
    </source>
</evidence>
<organism evidence="1">
    <name type="scientific">Candidatus Methanophagaceae archaeon ANME-1 ERB6</name>
    <dbReference type="NCBI Taxonomy" id="2759912"/>
    <lineage>
        <taxon>Archaea</taxon>
        <taxon>Methanobacteriati</taxon>
        <taxon>Methanobacteriota</taxon>
        <taxon>Stenosarchaea group</taxon>
        <taxon>Methanomicrobia</taxon>
        <taxon>Candidatus Methanophagales</taxon>
        <taxon>Candidatus Methanophagaceae</taxon>
    </lineage>
</organism>
<accession>A0A7G9YYM0</accession>
<gene>
    <name evidence="1" type="ORF">ODDINNFO_00018</name>
</gene>
<evidence type="ECO:0000313" key="1">
    <source>
        <dbReference type="EMBL" id="QNO53104.1"/>
    </source>
</evidence>
<protein>
    <recommendedName>
        <fullName evidence="2">ArnR1-like winged helix-turn-helix domain-containing protein</fullName>
    </recommendedName>
</protein>
<dbReference type="InterPro" id="IPR036388">
    <property type="entry name" value="WH-like_DNA-bd_sf"/>
</dbReference>
<reference evidence="1" key="1">
    <citation type="submission" date="2020-06" db="EMBL/GenBank/DDBJ databases">
        <title>Unique genomic features of the anaerobic methanotrophic archaea.</title>
        <authorList>
            <person name="Chadwick G.L."/>
            <person name="Skennerton C.T."/>
            <person name="Laso-Perez R."/>
            <person name="Leu A.O."/>
            <person name="Speth D.R."/>
            <person name="Yu H."/>
            <person name="Morgan-Lang C."/>
            <person name="Hatzenpichler R."/>
            <person name="Goudeau D."/>
            <person name="Malmstrom R."/>
            <person name="Brazelton W.J."/>
            <person name="Woyke T."/>
            <person name="Hallam S.J."/>
            <person name="Tyson G.W."/>
            <person name="Wegener G."/>
            <person name="Boetius A."/>
            <person name="Orphan V."/>
        </authorList>
    </citation>
    <scope>NUCLEOTIDE SEQUENCE</scope>
</reference>
<dbReference type="Gene3D" id="1.10.10.10">
    <property type="entry name" value="Winged helix-like DNA-binding domain superfamily/Winged helix DNA-binding domain"/>
    <property type="match status" value="1"/>
</dbReference>
<sequence length="84" mass="9499">MTIGKTQVVERKSKGKVLDAMLESLQDLQWHSVEEIEEKSGLPEEKLASILSFFVDFDFISRAGEKSMAKITTLGLRFLALPRE</sequence>
<dbReference type="EMBL" id="MT631531">
    <property type="protein sequence ID" value="QNO53104.1"/>
    <property type="molecule type" value="Genomic_DNA"/>
</dbReference>